<dbReference type="PANTHER" id="PTHR46266">
    <property type="entry name" value="TRANSCRIPTION FACTOR TT8"/>
    <property type="match status" value="1"/>
</dbReference>
<dbReference type="SUPFAM" id="SSF47459">
    <property type="entry name" value="HLH, helix-loop-helix DNA-binding domain"/>
    <property type="match status" value="1"/>
</dbReference>
<dbReference type="CDD" id="cd00083">
    <property type="entry name" value="bHLH_SF"/>
    <property type="match status" value="1"/>
</dbReference>
<comment type="caution">
    <text evidence="3">The sequence shown here is derived from an EMBL/GenBank/DDBJ whole genome shotgun (WGS) entry which is preliminary data.</text>
</comment>
<evidence type="ECO:0000256" key="1">
    <source>
        <dbReference type="SAM" id="MobiDB-lite"/>
    </source>
</evidence>
<sequence>MYQQYALPPSPSQTPPLGSTAPHPILSFSQLPPPVLAYPTSPPSPVEKTTRQQAHSVIERKRRQKMNQKIACLHELVPSLRHVRSTCKLSVLKAVVEYIEELQAMARQREGDKVGSVVGRGLEWRNRVSEVRKVETKSGMWWRAELKQRERPDTQDKHAHHGVVTTTEATSSPNLQSHQSTPFTSPSVSPYFQASSSQLSPDYTTLDQEATSGLLMLSQSRG</sequence>
<accession>A0A261Y3F8</accession>
<keyword evidence="4" id="KW-1185">Reference proteome</keyword>
<dbReference type="Proteomes" id="UP000242875">
    <property type="component" value="Unassembled WGS sequence"/>
</dbReference>
<dbReference type="InterPro" id="IPR036638">
    <property type="entry name" value="HLH_DNA-bd_sf"/>
</dbReference>
<dbReference type="PROSITE" id="PS50888">
    <property type="entry name" value="BHLH"/>
    <property type="match status" value="1"/>
</dbReference>
<dbReference type="Pfam" id="PF00010">
    <property type="entry name" value="HLH"/>
    <property type="match status" value="1"/>
</dbReference>
<feature type="compositionally biased region" description="Basic and acidic residues" evidence="1">
    <location>
        <begin position="146"/>
        <end position="157"/>
    </location>
</feature>
<dbReference type="Gene3D" id="4.10.280.10">
    <property type="entry name" value="Helix-loop-helix DNA-binding domain"/>
    <property type="match status" value="1"/>
</dbReference>
<organism evidence="3 4">
    <name type="scientific">Bifiguratus adelaidae</name>
    <dbReference type="NCBI Taxonomy" id="1938954"/>
    <lineage>
        <taxon>Eukaryota</taxon>
        <taxon>Fungi</taxon>
        <taxon>Fungi incertae sedis</taxon>
        <taxon>Mucoromycota</taxon>
        <taxon>Mucoromycotina</taxon>
        <taxon>Endogonomycetes</taxon>
        <taxon>Endogonales</taxon>
        <taxon>Endogonales incertae sedis</taxon>
        <taxon>Bifiguratus</taxon>
    </lineage>
</organism>
<proteinExistence type="predicted"/>
<reference evidence="3 4" key="1">
    <citation type="journal article" date="2017" name="Mycologia">
        <title>Bifiguratus adelaidae, gen. et sp. nov., a new member of Mucoromycotina in endophytic and soil-dwelling habitats.</title>
        <authorList>
            <person name="Torres-Cruz T.J."/>
            <person name="Billingsley Tobias T.L."/>
            <person name="Almatruk M."/>
            <person name="Hesse C."/>
            <person name="Kuske C.R."/>
            <person name="Desiro A."/>
            <person name="Benucci G.M."/>
            <person name="Bonito G."/>
            <person name="Stajich J.E."/>
            <person name="Dunlap C."/>
            <person name="Arnold A.E."/>
            <person name="Porras-Alfaro A."/>
        </authorList>
    </citation>
    <scope>NUCLEOTIDE SEQUENCE [LARGE SCALE GENOMIC DNA]</scope>
    <source>
        <strain evidence="3 4">AZ0501</strain>
    </source>
</reference>
<gene>
    <name evidence="3" type="ORF">BZG36_02211</name>
</gene>
<name>A0A261Y3F8_9FUNG</name>
<evidence type="ECO:0000259" key="2">
    <source>
        <dbReference type="PROSITE" id="PS50888"/>
    </source>
</evidence>
<feature type="compositionally biased region" description="Pro residues" evidence="1">
    <location>
        <begin position="31"/>
        <end position="45"/>
    </location>
</feature>
<evidence type="ECO:0000313" key="3">
    <source>
        <dbReference type="EMBL" id="OZJ05159.1"/>
    </source>
</evidence>
<feature type="domain" description="BHLH" evidence="2">
    <location>
        <begin position="50"/>
        <end position="102"/>
    </location>
</feature>
<dbReference type="EMBL" id="MVBO01000021">
    <property type="protein sequence ID" value="OZJ05159.1"/>
    <property type="molecule type" value="Genomic_DNA"/>
</dbReference>
<dbReference type="AlphaFoldDB" id="A0A261Y3F8"/>
<dbReference type="SMART" id="SM00353">
    <property type="entry name" value="HLH"/>
    <property type="match status" value="1"/>
</dbReference>
<dbReference type="GO" id="GO:0046983">
    <property type="term" value="F:protein dimerization activity"/>
    <property type="evidence" value="ECO:0007669"/>
    <property type="project" value="InterPro"/>
</dbReference>
<feature type="compositionally biased region" description="Polar residues" evidence="1">
    <location>
        <begin position="164"/>
        <end position="199"/>
    </location>
</feature>
<evidence type="ECO:0000313" key="4">
    <source>
        <dbReference type="Proteomes" id="UP000242875"/>
    </source>
</evidence>
<feature type="region of interest" description="Disordered" evidence="1">
    <location>
        <begin position="1"/>
        <end position="48"/>
    </location>
</feature>
<feature type="region of interest" description="Disordered" evidence="1">
    <location>
        <begin position="146"/>
        <end position="199"/>
    </location>
</feature>
<dbReference type="InterPro" id="IPR011598">
    <property type="entry name" value="bHLH_dom"/>
</dbReference>
<dbReference type="PANTHER" id="PTHR46266:SF4">
    <property type="entry name" value="TRANSCRIPTION FACTOR TT8"/>
    <property type="match status" value="1"/>
</dbReference>
<dbReference type="OrthoDB" id="690068at2759"/>
<protein>
    <recommendedName>
        <fullName evidence="2">BHLH domain-containing protein</fullName>
    </recommendedName>
</protein>